<dbReference type="GO" id="GO:0006935">
    <property type="term" value="P:chemotaxis"/>
    <property type="evidence" value="ECO:0007669"/>
    <property type="project" value="UniProtKB-ARBA"/>
</dbReference>
<evidence type="ECO:0000256" key="6">
    <source>
        <dbReference type="ARBA" id="ARBA00023224"/>
    </source>
</evidence>
<feature type="domain" description="Methyl-accepting transducer" evidence="11">
    <location>
        <begin position="272"/>
        <end position="508"/>
    </location>
</feature>
<proteinExistence type="inferred from homology"/>
<feature type="domain" description="HAMP" evidence="12">
    <location>
        <begin position="213"/>
        <end position="267"/>
    </location>
</feature>
<dbReference type="GO" id="GO:0005886">
    <property type="term" value="C:plasma membrane"/>
    <property type="evidence" value="ECO:0007669"/>
    <property type="project" value="UniProtKB-SubCell"/>
</dbReference>
<dbReference type="SUPFAM" id="SSF58104">
    <property type="entry name" value="Methyl-accepting chemotaxis protein (MCP) signaling domain"/>
    <property type="match status" value="1"/>
</dbReference>
<evidence type="ECO:0000256" key="8">
    <source>
        <dbReference type="PROSITE-ProRule" id="PRU00284"/>
    </source>
</evidence>
<dbReference type="HOGENOM" id="CLU_000445_107_21_6"/>
<dbReference type="Gene3D" id="1.10.287.950">
    <property type="entry name" value="Methyl-accepting chemotaxis protein"/>
    <property type="match status" value="1"/>
</dbReference>
<evidence type="ECO:0000256" key="10">
    <source>
        <dbReference type="SAM" id="Phobius"/>
    </source>
</evidence>
<dbReference type="Gene3D" id="3.30.450.20">
    <property type="entry name" value="PAS domain"/>
    <property type="match status" value="1"/>
</dbReference>
<evidence type="ECO:0000256" key="2">
    <source>
        <dbReference type="ARBA" id="ARBA00022475"/>
    </source>
</evidence>
<keyword evidence="2" id="KW-1003">Cell membrane</keyword>
<dbReference type="AlphaFoldDB" id="A0A090I7Q1"/>
<dbReference type="PANTHER" id="PTHR32089">
    <property type="entry name" value="METHYL-ACCEPTING CHEMOTAXIS PROTEIN MCPB"/>
    <property type="match status" value="1"/>
</dbReference>
<evidence type="ECO:0000259" key="12">
    <source>
        <dbReference type="PROSITE" id="PS50885"/>
    </source>
</evidence>
<comment type="similarity">
    <text evidence="7">Belongs to the methyl-accepting chemotaxis (MCP) protein family.</text>
</comment>
<keyword evidence="5 10" id="KW-0472">Membrane</keyword>
<dbReference type="CDD" id="cd06225">
    <property type="entry name" value="HAMP"/>
    <property type="match status" value="1"/>
</dbReference>
<evidence type="ECO:0000256" key="4">
    <source>
        <dbReference type="ARBA" id="ARBA00022989"/>
    </source>
</evidence>
<dbReference type="GeneID" id="28543458"/>
<dbReference type="KEGG" id="awd:AWOD_II_1200"/>
<evidence type="ECO:0000313" key="13">
    <source>
        <dbReference type="EMBL" id="CED57815.1"/>
    </source>
</evidence>
<protein>
    <submittedName>
        <fullName evidence="13">Methyl-accepting chemotaxis protein</fullName>
    </submittedName>
</protein>
<dbReference type="InterPro" id="IPR004010">
    <property type="entry name" value="Double_Cache_2"/>
</dbReference>
<comment type="subcellular location">
    <subcellularLocation>
        <location evidence="1">Cell membrane</location>
        <topology evidence="1">Multi-pass membrane protein</topology>
    </subcellularLocation>
</comment>
<dbReference type="PROSITE" id="PS50885">
    <property type="entry name" value="HAMP"/>
    <property type="match status" value="1"/>
</dbReference>
<evidence type="ECO:0000256" key="9">
    <source>
        <dbReference type="SAM" id="MobiDB-lite"/>
    </source>
</evidence>
<sequence length="546" mass="59966">MVSLRKVSINVRLYFLTFTVTLFMLVPLFLSSMDYKNNLLESKRIETKQLVSVAHSVIQSFYDQATTGFMNEEDAKALAKKAIAAMRYDGSNYYWINDLSAMMIMHPIKPQLNGKDLSSLADPNGKYLFKEMVQVASREGSGYVDYQWAQPGVDTPVDKISYISLFKPWGWIIGTGVYVDDVASTYNNFLFENMYKVLISLIIMLPLAWKISQSIVVPAKNSAVAMKDIAEGEGDLTKKLDETGTDELSDIARAFNLFTNKLNMTVNHVKPVTEELLSSAEKFAQVATTAKQNTSEQFRNVDSVAAAMNELLASNQEVAQAASNAALTAEEADKEGLKGIAIVDSTSEHMAELAGSLLETEKNTEALAEQANTISSVVEVIRGIAEQTNLLALNAAIEAARAGEQGRGFAVVADEVRTLATRTQASTNEISSIIDNLQASSQQVSNSMRTTRHQSDSTLEKAELTRQALTDILSKVKDISELNHQIADASSQQATATDEINQNITNMSESSSSNLQQAEDISQVSEQLIEHGNELENLMNQFKTTK</sequence>
<dbReference type="Pfam" id="PF08269">
    <property type="entry name" value="dCache_2"/>
    <property type="match status" value="1"/>
</dbReference>
<dbReference type="PATRIC" id="fig|80852.17.peg.4005"/>
<name>A0A090I7Q1_9GAMM</name>
<dbReference type="InterPro" id="IPR004089">
    <property type="entry name" value="MCPsignal_dom"/>
</dbReference>
<dbReference type="Pfam" id="PF00672">
    <property type="entry name" value="HAMP"/>
    <property type="match status" value="1"/>
</dbReference>
<evidence type="ECO:0000259" key="11">
    <source>
        <dbReference type="PROSITE" id="PS50111"/>
    </source>
</evidence>
<evidence type="ECO:0000256" key="5">
    <source>
        <dbReference type="ARBA" id="ARBA00023136"/>
    </source>
</evidence>
<keyword evidence="14" id="KW-1185">Reference proteome</keyword>
<feature type="transmembrane region" description="Helical" evidence="10">
    <location>
        <begin position="12"/>
        <end position="30"/>
    </location>
</feature>
<dbReference type="FunFam" id="1.10.287.950:FF:000001">
    <property type="entry name" value="Methyl-accepting chemotaxis sensory transducer"/>
    <property type="match status" value="1"/>
</dbReference>
<dbReference type="GO" id="GO:0007165">
    <property type="term" value="P:signal transduction"/>
    <property type="evidence" value="ECO:0007669"/>
    <property type="project" value="UniProtKB-KW"/>
</dbReference>
<feature type="compositionally biased region" description="Polar residues" evidence="9">
    <location>
        <begin position="508"/>
        <end position="526"/>
    </location>
</feature>
<evidence type="ECO:0000256" key="1">
    <source>
        <dbReference type="ARBA" id="ARBA00004651"/>
    </source>
</evidence>
<dbReference type="SMART" id="SM00304">
    <property type="entry name" value="HAMP"/>
    <property type="match status" value="1"/>
</dbReference>
<keyword evidence="6 8" id="KW-0807">Transducer</keyword>
<gene>
    <name evidence="13" type="ORF">AWOD_II_1200</name>
</gene>
<dbReference type="Pfam" id="PF00015">
    <property type="entry name" value="MCPsignal"/>
    <property type="match status" value="1"/>
</dbReference>
<evidence type="ECO:0000313" key="14">
    <source>
        <dbReference type="Proteomes" id="UP000032427"/>
    </source>
</evidence>
<dbReference type="InterPro" id="IPR033480">
    <property type="entry name" value="sCache_2"/>
</dbReference>
<feature type="region of interest" description="Disordered" evidence="9">
    <location>
        <begin position="508"/>
        <end position="527"/>
    </location>
</feature>
<dbReference type="PANTHER" id="PTHR32089:SF119">
    <property type="entry name" value="METHYL-ACCEPTING CHEMOTAXIS PROTEIN CTPL"/>
    <property type="match status" value="1"/>
</dbReference>
<dbReference type="CDD" id="cd11386">
    <property type="entry name" value="MCP_signal"/>
    <property type="match status" value="1"/>
</dbReference>
<evidence type="ECO:0000256" key="7">
    <source>
        <dbReference type="ARBA" id="ARBA00029447"/>
    </source>
</evidence>
<keyword evidence="4 10" id="KW-1133">Transmembrane helix</keyword>
<dbReference type="InterPro" id="IPR003660">
    <property type="entry name" value="HAMP_dom"/>
</dbReference>
<organism evidence="13 14">
    <name type="scientific">Aliivibrio wodanis</name>
    <dbReference type="NCBI Taxonomy" id="80852"/>
    <lineage>
        <taxon>Bacteria</taxon>
        <taxon>Pseudomonadati</taxon>
        <taxon>Pseudomonadota</taxon>
        <taxon>Gammaproteobacteria</taxon>
        <taxon>Vibrionales</taxon>
        <taxon>Vibrionaceae</taxon>
        <taxon>Aliivibrio</taxon>
    </lineage>
</organism>
<dbReference type="EMBL" id="LN554847">
    <property type="protein sequence ID" value="CED57815.1"/>
    <property type="molecule type" value="Genomic_DNA"/>
</dbReference>
<dbReference type="SMART" id="SM00283">
    <property type="entry name" value="MA"/>
    <property type="match status" value="1"/>
</dbReference>
<dbReference type="STRING" id="80852.AWOD_II_1200"/>
<dbReference type="OrthoDB" id="2489132at2"/>
<dbReference type="SMART" id="SM01049">
    <property type="entry name" value="Cache_2"/>
    <property type="match status" value="1"/>
</dbReference>
<dbReference type="PROSITE" id="PS50111">
    <property type="entry name" value="CHEMOTAXIS_TRANSDUC_2"/>
    <property type="match status" value="1"/>
</dbReference>
<reference evidence="14" key="1">
    <citation type="submission" date="2014-09" db="EMBL/GenBank/DDBJ databases">
        <authorList>
            <person name="Hjerde E."/>
        </authorList>
    </citation>
    <scope>NUCLEOTIDE SEQUENCE [LARGE SCALE GENOMIC DNA]</scope>
    <source>
        <strain evidence="14">06/09/139</strain>
    </source>
</reference>
<dbReference type="Proteomes" id="UP000032427">
    <property type="component" value="Chromosome 2"/>
</dbReference>
<keyword evidence="3 10" id="KW-0812">Transmembrane</keyword>
<accession>A0A090I7Q1</accession>
<evidence type="ECO:0000256" key="3">
    <source>
        <dbReference type="ARBA" id="ARBA00022692"/>
    </source>
</evidence>